<dbReference type="EMBL" id="JAAAIL010000480">
    <property type="protein sequence ID" value="KAG0275436.1"/>
    <property type="molecule type" value="Genomic_DNA"/>
</dbReference>
<evidence type="ECO:0000313" key="3">
    <source>
        <dbReference type="Proteomes" id="UP001194580"/>
    </source>
</evidence>
<sequence>MHKIFTTETLGTGHTSNTPSPNEPFIVALTSAELYQFKVLDQDAGKMEGLSKVKIAEDYQTAYLNESSAA</sequence>
<organism evidence="2 3">
    <name type="scientific">Linnemannia exigua</name>
    <dbReference type="NCBI Taxonomy" id="604196"/>
    <lineage>
        <taxon>Eukaryota</taxon>
        <taxon>Fungi</taxon>
        <taxon>Fungi incertae sedis</taxon>
        <taxon>Mucoromycota</taxon>
        <taxon>Mortierellomycotina</taxon>
        <taxon>Mortierellomycetes</taxon>
        <taxon>Mortierellales</taxon>
        <taxon>Mortierellaceae</taxon>
        <taxon>Linnemannia</taxon>
    </lineage>
</organism>
<keyword evidence="3" id="KW-1185">Reference proteome</keyword>
<dbReference type="AlphaFoldDB" id="A0AAD4DFU9"/>
<evidence type="ECO:0000313" key="2">
    <source>
        <dbReference type="EMBL" id="KAG0275436.1"/>
    </source>
</evidence>
<name>A0AAD4DFU9_9FUNG</name>
<accession>A0AAD4DFU9</accession>
<comment type="caution">
    <text evidence="2">The sequence shown here is derived from an EMBL/GenBank/DDBJ whole genome shotgun (WGS) entry which is preliminary data.</text>
</comment>
<dbReference type="Proteomes" id="UP001194580">
    <property type="component" value="Unassembled WGS sequence"/>
</dbReference>
<feature type="region of interest" description="Disordered" evidence="1">
    <location>
        <begin position="1"/>
        <end position="22"/>
    </location>
</feature>
<gene>
    <name evidence="2" type="ORF">BGZ95_008800</name>
</gene>
<proteinExistence type="predicted"/>
<reference evidence="2" key="1">
    <citation type="journal article" date="2020" name="Fungal Divers.">
        <title>Resolving the Mortierellaceae phylogeny through synthesis of multi-gene phylogenetics and phylogenomics.</title>
        <authorList>
            <person name="Vandepol N."/>
            <person name="Liber J."/>
            <person name="Desiro A."/>
            <person name="Na H."/>
            <person name="Kennedy M."/>
            <person name="Barry K."/>
            <person name="Grigoriev I.V."/>
            <person name="Miller A.N."/>
            <person name="O'Donnell K."/>
            <person name="Stajich J.E."/>
            <person name="Bonito G."/>
        </authorList>
    </citation>
    <scope>NUCLEOTIDE SEQUENCE</scope>
    <source>
        <strain evidence="2">NRRL 28262</strain>
    </source>
</reference>
<evidence type="ECO:0000256" key="1">
    <source>
        <dbReference type="SAM" id="MobiDB-lite"/>
    </source>
</evidence>
<protein>
    <submittedName>
        <fullName evidence="2">Uncharacterized protein</fullName>
    </submittedName>
</protein>
<feature type="compositionally biased region" description="Polar residues" evidence="1">
    <location>
        <begin position="1"/>
        <end position="20"/>
    </location>
</feature>